<comment type="caution">
    <text evidence="1">The sequence shown here is derived from an EMBL/GenBank/DDBJ whole genome shotgun (WGS) entry which is preliminary data.</text>
</comment>
<name>A0AAE2CHM9_9LAMI</name>
<dbReference type="InterPro" id="IPR036047">
    <property type="entry name" value="F-box-like_dom_sf"/>
</dbReference>
<gene>
    <name evidence="1" type="ORF">Salat_1831800</name>
</gene>
<evidence type="ECO:0000313" key="1">
    <source>
        <dbReference type="EMBL" id="KAK4422493.1"/>
    </source>
</evidence>
<keyword evidence="2" id="KW-1185">Reference proteome</keyword>
<dbReference type="EMBL" id="JACGWO010000007">
    <property type="protein sequence ID" value="KAK4422493.1"/>
    <property type="molecule type" value="Genomic_DNA"/>
</dbReference>
<reference evidence="1" key="1">
    <citation type="submission" date="2020-06" db="EMBL/GenBank/DDBJ databases">
        <authorList>
            <person name="Li T."/>
            <person name="Hu X."/>
            <person name="Zhang T."/>
            <person name="Song X."/>
            <person name="Zhang H."/>
            <person name="Dai N."/>
            <person name="Sheng W."/>
            <person name="Hou X."/>
            <person name="Wei L."/>
        </authorList>
    </citation>
    <scope>NUCLEOTIDE SEQUENCE</scope>
    <source>
        <strain evidence="1">3651</strain>
        <tissue evidence="1">Leaf</tissue>
    </source>
</reference>
<sequence>MAEEERSRGCNSITVKLLIVSSDCDPKAELPFPCDPPLKWDAVVDALLNANYCFAMRGLPPPPPDSIGRSRLAFLSLQASKKVAFFHGDDYVKARYEPTYDENLMNDLPSYCDMKGLPRFHSFMSLPEDLQLRVVELLDGLMFARLRCVCRQFSRLKWYCSFNILNYSQVNNRRRPETKLEAERNGGGGAPFFYAFLRFASYVCMLAVASSIFSEVLTSDYVSDYDDEEYY</sequence>
<organism evidence="1 2">
    <name type="scientific">Sesamum alatum</name>
    <dbReference type="NCBI Taxonomy" id="300844"/>
    <lineage>
        <taxon>Eukaryota</taxon>
        <taxon>Viridiplantae</taxon>
        <taxon>Streptophyta</taxon>
        <taxon>Embryophyta</taxon>
        <taxon>Tracheophyta</taxon>
        <taxon>Spermatophyta</taxon>
        <taxon>Magnoliopsida</taxon>
        <taxon>eudicotyledons</taxon>
        <taxon>Gunneridae</taxon>
        <taxon>Pentapetalae</taxon>
        <taxon>asterids</taxon>
        <taxon>lamiids</taxon>
        <taxon>Lamiales</taxon>
        <taxon>Pedaliaceae</taxon>
        <taxon>Sesamum</taxon>
    </lineage>
</organism>
<accession>A0AAE2CHM9</accession>
<evidence type="ECO:0000313" key="2">
    <source>
        <dbReference type="Proteomes" id="UP001293254"/>
    </source>
</evidence>
<evidence type="ECO:0008006" key="3">
    <source>
        <dbReference type="Google" id="ProtNLM"/>
    </source>
</evidence>
<reference evidence="1" key="2">
    <citation type="journal article" date="2024" name="Plant">
        <title>Genomic evolution and insights into agronomic trait innovations of Sesamum species.</title>
        <authorList>
            <person name="Miao H."/>
            <person name="Wang L."/>
            <person name="Qu L."/>
            <person name="Liu H."/>
            <person name="Sun Y."/>
            <person name="Le M."/>
            <person name="Wang Q."/>
            <person name="Wei S."/>
            <person name="Zheng Y."/>
            <person name="Lin W."/>
            <person name="Duan Y."/>
            <person name="Cao H."/>
            <person name="Xiong S."/>
            <person name="Wang X."/>
            <person name="Wei L."/>
            <person name="Li C."/>
            <person name="Ma Q."/>
            <person name="Ju M."/>
            <person name="Zhao R."/>
            <person name="Li G."/>
            <person name="Mu C."/>
            <person name="Tian Q."/>
            <person name="Mei H."/>
            <person name="Zhang T."/>
            <person name="Gao T."/>
            <person name="Zhang H."/>
        </authorList>
    </citation>
    <scope>NUCLEOTIDE SEQUENCE</scope>
    <source>
        <strain evidence="1">3651</strain>
    </source>
</reference>
<dbReference type="Proteomes" id="UP001293254">
    <property type="component" value="Unassembled WGS sequence"/>
</dbReference>
<dbReference type="AlphaFoldDB" id="A0AAE2CHM9"/>
<proteinExistence type="predicted"/>
<dbReference type="SUPFAM" id="SSF81383">
    <property type="entry name" value="F-box domain"/>
    <property type="match status" value="1"/>
</dbReference>
<protein>
    <recommendedName>
        <fullName evidence="3">F-box domain-containing protein</fullName>
    </recommendedName>
</protein>